<dbReference type="InterPro" id="IPR003599">
    <property type="entry name" value="Ig_sub"/>
</dbReference>
<dbReference type="STRING" id="36166.T1GVA2"/>
<dbReference type="FunFam" id="2.60.40.10:FF:001831">
    <property type="entry name" value="Uncharacterized protein, isoform B"/>
    <property type="match status" value="1"/>
</dbReference>
<dbReference type="InterPro" id="IPR050958">
    <property type="entry name" value="Cell_Adh-Cytoskel_Orgn"/>
</dbReference>
<dbReference type="InterPro" id="IPR013783">
    <property type="entry name" value="Ig-like_fold"/>
</dbReference>
<dbReference type="GO" id="GO:0005886">
    <property type="term" value="C:plasma membrane"/>
    <property type="evidence" value="ECO:0007669"/>
    <property type="project" value="TreeGrafter"/>
</dbReference>
<protein>
    <recommendedName>
        <fullName evidence="2">Ig-like domain-containing protein</fullName>
    </recommendedName>
</protein>
<organism evidence="3 4">
    <name type="scientific">Megaselia scalaris</name>
    <name type="common">Humpbacked fly</name>
    <name type="synonym">Phora scalaris</name>
    <dbReference type="NCBI Taxonomy" id="36166"/>
    <lineage>
        <taxon>Eukaryota</taxon>
        <taxon>Metazoa</taxon>
        <taxon>Ecdysozoa</taxon>
        <taxon>Arthropoda</taxon>
        <taxon>Hexapoda</taxon>
        <taxon>Insecta</taxon>
        <taxon>Pterygota</taxon>
        <taxon>Neoptera</taxon>
        <taxon>Endopterygota</taxon>
        <taxon>Diptera</taxon>
        <taxon>Brachycera</taxon>
        <taxon>Muscomorpha</taxon>
        <taxon>Platypezoidea</taxon>
        <taxon>Phoridae</taxon>
        <taxon>Megaseliini</taxon>
        <taxon>Megaselia</taxon>
    </lineage>
</organism>
<dbReference type="InterPro" id="IPR036179">
    <property type="entry name" value="Ig-like_dom_sf"/>
</dbReference>
<dbReference type="PANTHER" id="PTHR45080:SF2">
    <property type="entry name" value="IP11255P"/>
    <property type="match status" value="1"/>
</dbReference>
<dbReference type="SMART" id="SM00409">
    <property type="entry name" value="IG"/>
    <property type="match status" value="1"/>
</dbReference>
<dbReference type="HOGENOM" id="CLU_2313165_0_0_1"/>
<reference evidence="4" key="1">
    <citation type="submission" date="2013-02" db="EMBL/GenBank/DDBJ databases">
        <authorList>
            <person name="Hughes D."/>
        </authorList>
    </citation>
    <scope>NUCLEOTIDE SEQUENCE</scope>
    <source>
        <strain>Durham</strain>
        <strain evidence="4">NC isolate 2 -- Noor lab</strain>
    </source>
</reference>
<dbReference type="PANTHER" id="PTHR45080">
    <property type="entry name" value="CONTACTIN 5"/>
    <property type="match status" value="1"/>
</dbReference>
<evidence type="ECO:0000313" key="4">
    <source>
        <dbReference type="Proteomes" id="UP000015102"/>
    </source>
</evidence>
<evidence type="ECO:0000313" key="3">
    <source>
        <dbReference type="EnsemblMetazoa" id="MESCA007692-PA"/>
    </source>
</evidence>
<dbReference type="OMA" id="TITWTRK"/>
<dbReference type="InterPro" id="IPR007110">
    <property type="entry name" value="Ig-like_dom"/>
</dbReference>
<dbReference type="AlphaFoldDB" id="T1GVA2"/>
<reference evidence="3" key="2">
    <citation type="submission" date="2015-06" db="UniProtKB">
        <authorList>
            <consortium name="EnsemblMetazoa"/>
        </authorList>
    </citation>
    <scope>IDENTIFICATION</scope>
</reference>
<accession>T1GVA2</accession>
<dbReference type="EnsemblMetazoa" id="MESCA007692-RA">
    <property type="protein sequence ID" value="MESCA007692-PA"/>
    <property type="gene ID" value="MESCA007692"/>
</dbReference>
<feature type="domain" description="Ig-like" evidence="2">
    <location>
        <begin position="13"/>
        <end position="92"/>
    </location>
</feature>
<dbReference type="Pfam" id="PF13927">
    <property type="entry name" value="Ig_3"/>
    <property type="match status" value="1"/>
</dbReference>
<evidence type="ECO:0000256" key="1">
    <source>
        <dbReference type="ARBA" id="ARBA00023319"/>
    </source>
</evidence>
<dbReference type="InterPro" id="IPR003598">
    <property type="entry name" value="Ig_sub2"/>
</dbReference>
<dbReference type="GO" id="GO:0008046">
    <property type="term" value="F:axon guidance receptor activity"/>
    <property type="evidence" value="ECO:0007669"/>
    <property type="project" value="TreeGrafter"/>
</dbReference>
<keyword evidence="1" id="KW-0393">Immunoglobulin domain</keyword>
<name>T1GVA2_MEGSC</name>
<dbReference type="GO" id="GO:0043025">
    <property type="term" value="C:neuronal cell body"/>
    <property type="evidence" value="ECO:0007669"/>
    <property type="project" value="TreeGrafter"/>
</dbReference>
<keyword evidence="4" id="KW-1185">Reference proteome</keyword>
<dbReference type="EMBL" id="CAQQ02179612">
    <property type="status" value="NOT_ANNOTATED_CDS"/>
    <property type="molecule type" value="Genomic_DNA"/>
</dbReference>
<proteinExistence type="predicted"/>
<dbReference type="PROSITE" id="PS50835">
    <property type="entry name" value="IG_LIKE"/>
    <property type="match status" value="1"/>
</dbReference>
<evidence type="ECO:0000259" key="2">
    <source>
        <dbReference type="PROSITE" id="PS50835"/>
    </source>
</evidence>
<dbReference type="Proteomes" id="UP000015102">
    <property type="component" value="Unassembled WGS sequence"/>
</dbReference>
<dbReference type="SMART" id="SM00408">
    <property type="entry name" value="IGc2"/>
    <property type="match status" value="1"/>
</dbReference>
<sequence>MSTKLFANPYIPPTLRALPHNGQVTARKGSTVTLECKASGNPVPTIYWNKKDAFSGSTHLADSSTLMLENVDRHHAGIYTCSADNGVKEKVSMDIQLTIL</sequence>
<dbReference type="GO" id="GO:0030424">
    <property type="term" value="C:axon"/>
    <property type="evidence" value="ECO:0007669"/>
    <property type="project" value="TreeGrafter"/>
</dbReference>
<dbReference type="Gene3D" id="2.60.40.10">
    <property type="entry name" value="Immunoglobulins"/>
    <property type="match status" value="1"/>
</dbReference>
<dbReference type="SUPFAM" id="SSF48726">
    <property type="entry name" value="Immunoglobulin"/>
    <property type="match status" value="1"/>
</dbReference>
<dbReference type="GO" id="GO:0050808">
    <property type="term" value="P:synapse organization"/>
    <property type="evidence" value="ECO:0007669"/>
    <property type="project" value="TreeGrafter"/>
</dbReference>
<dbReference type="GO" id="GO:0007156">
    <property type="term" value="P:homophilic cell adhesion via plasma membrane adhesion molecules"/>
    <property type="evidence" value="ECO:0007669"/>
    <property type="project" value="TreeGrafter"/>
</dbReference>